<evidence type="ECO:0000313" key="7">
    <source>
        <dbReference type="Proteomes" id="UP000320011"/>
    </source>
</evidence>
<dbReference type="OrthoDB" id="9804819at2"/>
<evidence type="ECO:0000256" key="1">
    <source>
        <dbReference type="ARBA" id="ARBA00005417"/>
    </source>
</evidence>
<gene>
    <name evidence="6" type="ORF">FNH05_31440</name>
</gene>
<reference evidence="6 7" key="1">
    <citation type="submission" date="2019-07" db="EMBL/GenBank/DDBJ databases">
        <authorList>
            <person name="Duangmal K."/>
            <person name="Teo W.F.A."/>
        </authorList>
    </citation>
    <scope>NUCLEOTIDE SEQUENCE [LARGE SCALE GENOMIC DNA]</scope>
    <source>
        <strain evidence="6 7">TBRC 6029</strain>
    </source>
</reference>
<dbReference type="EMBL" id="VJWX01000494">
    <property type="protein sequence ID" value="TVT26434.1"/>
    <property type="molecule type" value="Genomic_DNA"/>
</dbReference>
<dbReference type="PROSITE" id="PS50893">
    <property type="entry name" value="ABC_TRANSPORTER_2"/>
    <property type="match status" value="1"/>
</dbReference>
<comment type="similarity">
    <text evidence="1">Belongs to the ABC transporter superfamily.</text>
</comment>
<dbReference type="AlphaFoldDB" id="A0A558AQ90"/>
<evidence type="ECO:0000256" key="2">
    <source>
        <dbReference type="ARBA" id="ARBA00022448"/>
    </source>
</evidence>
<dbReference type="InterPro" id="IPR027417">
    <property type="entry name" value="P-loop_NTPase"/>
</dbReference>
<dbReference type="PANTHER" id="PTHR43335:SF4">
    <property type="entry name" value="ABC TRANSPORTER, ATP-BINDING PROTEIN"/>
    <property type="match status" value="1"/>
</dbReference>
<evidence type="ECO:0000313" key="6">
    <source>
        <dbReference type="EMBL" id="TVT26434.1"/>
    </source>
</evidence>
<dbReference type="GO" id="GO:0005524">
    <property type="term" value="F:ATP binding"/>
    <property type="evidence" value="ECO:0007669"/>
    <property type="project" value="UniProtKB-KW"/>
</dbReference>
<dbReference type="RefSeq" id="WP_144592480.1">
    <property type="nucleotide sequence ID" value="NZ_VJWX01000494.1"/>
</dbReference>
<dbReference type="PROSITE" id="PS00211">
    <property type="entry name" value="ABC_TRANSPORTER_1"/>
    <property type="match status" value="1"/>
</dbReference>
<evidence type="ECO:0000256" key="3">
    <source>
        <dbReference type="ARBA" id="ARBA00022741"/>
    </source>
</evidence>
<feature type="domain" description="ABC transporter" evidence="5">
    <location>
        <begin position="2"/>
        <end position="227"/>
    </location>
</feature>
<dbReference type="SMART" id="SM00382">
    <property type="entry name" value="AAA"/>
    <property type="match status" value="1"/>
</dbReference>
<comment type="caution">
    <text evidence="6">The sequence shown here is derived from an EMBL/GenBank/DDBJ whole genome shotgun (WGS) entry which is preliminary data.</text>
</comment>
<accession>A0A558AQ90</accession>
<keyword evidence="7" id="KW-1185">Reference proteome</keyword>
<name>A0A558AQ90_9PSEU</name>
<dbReference type="InterPro" id="IPR017871">
    <property type="entry name" value="ABC_transporter-like_CS"/>
</dbReference>
<dbReference type="Proteomes" id="UP000320011">
    <property type="component" value="Unassembled WGS sequence"/>
</dbReference>
<dbReference type="Pfam" id="PF00005">
    <property type="entry name" value="ABC_tran"/>
    <property type="match status" value="1"/>
</dbReference>
<keyword evidence="2" id="KW-0813">Transport</keyword>
<protein>
    <submittedName>
        <fullName evidence="6">ATP-binding cassette domain-containing protein</fullName>
    </submittedName>
</protein>
<dbReference type="InterPro" id="IPR003593">
    <property type="entry name" value="AAA+_ATPase"/>
</dbReference>
<dbReference type="InterPro" id="IPR003439">
    <property type="entry name" value="ABC_transporter-like_ATP-bd"/>
</dbReference>
<sequence length="238" mass="25171">MIEITGLTKRHGRRTVVRDIGFTALPGRVTGFLGPNGAGKSSTLRVLLGLDFADAGTALIAGKPYRELDRPLRTVGALLDGGGAHRSRTARAHLSWVAASNGISRKRIPEVLELVGLGEAARKRAGTFSLGMAQRLGLATALLGEPEVLVLDEPVNGLDPEGIRWMRRFLRSFAAEGRTVLLSSHLMSETAATADDLVVIDRGRIAARGTVAEITGGHAGLEEAFFALTTGTDGGRTR</sequence>
<keyword evidence="3" id="KW-0547">Nucleotide-binding</keyword>
<dbReference type="SUPFAM" id="SSF52540">
    <property type="entry name" value="P-loop containing nucleoside triphosphate hydrolases"/>
    <property type="match status" value="1"/>
</dbReference>
<keyword evidence="4 6" id="KW-0067">ATP-binding</keyword>
<dbReference type="PANTHER" id="PTHR43335">
    <property type="entry name" value="ABC TRANSPORTER, ATP-BINDING PROTEIN"/>
    <property type="match status" value="1"/>
</dbReference>
<dbReference type="GO" id="GO:0016887">
    <property type="term" value="F:ATP hydrolysis activity"/>
    <property type="evidence" value="ECO:0007669"/>
    <property type="project" value="InterPro"/>
</dbReference>
<evidence type="ECO:0000259" key="5">
    <source>
        <dbReference type="PROSITE" id="PS50893"/>
    </source>
</evidence>
<proteinExistence type="inferred from homology"/>
<organism evidence="6 7">
    <name type="scientific">Amycolatopsis rhizosphaerae</name>
    <dbReference type="NCBI Taxonomy" id="2053003"/>
    <lineage>
        <taxon>Bacteria</taxon>
        <taxon>Bacillati</taxon>
        <taxon>Actinomycetota</taxon>
        <taxon>Actinomycetes</taxon>
        <taxon>Pseudonocardiales</taxon>
        <taxon>Pseudonocardiaceae</taxon>
        <taxon>Amycolatopsis</taxon>
    </lineage>
</organism>
<reference evidence="6 7" key="2">
    <citation type="submission" date="2019-08" db="EMBL/GenBank/DDBJ databases">
        <title>Amycolatopsis acidicola sp. nov., isolated from peat swamp forest soil.</title>
        <authorList>
            <person name="Srisuk N."/>
        </authorList>
    </citation>
    <scope>NUCLEOTIDE SEQUENCE [LARGE SCALE GENOMIC DNA]</scope>
    <source>
        <strain evidence="6 7">TBRC 6029</strain>
    </source>
</reference>
<dbReference type="Gene3D" id="3.40.50.300">
    <property type="entry name" value="P-loop containing nucleotide triphosphate hydrolases"/>
    <property type="match status" value="1"/>
</dbReference>
<evidence type="ECO:0000256" key="4">
    <source>
        <dbReference type="ARBA" id="ARBA00022840"/>
    </source>
</evidence>